<evidence type="ECO:0000256" key="1">
    <source>
        <dbReference type="ARBA" id="ARBA00010062"/>
    </source>
</evidence>
<evidence type="ECO:0000259" key="4">
    <source>
        <dbReference type="Pfam" id="PF13458"/>
    </source>
</evidence>
<dbReference type="InterPro" id="IPR028082">
    <property type="entry name" value="Peripla_BP_I"/>
</dbReference>
<dbReference type="InterPro" id="IPR028081">
    <property type="entry name" value="Leu-bd"/>
</dbReference>
<dbReference type="OrthoDB" id="9783240at2"/>
<dbReference type="AlphaFoldDB" id="A0A4Q9B807"/>
<organism evidence="5 6">
    <name type="scientific">Thermus thermamylovorans</name>
    <dbReference type="NCBI Taxonomy" id="2509362"/>
    <lineage>
        <taxon>Bacteria</taxon>
        <taxon>Thermotogati</taxon>
        <taxon>Deinococcota</taxon>
        <taxon>Deinococci</taxon>
        <taxon>Thermales</taxon>
        <taxon>Thermaceae</taxon>
        <taxon>Thermus</taxon>
    </lineage>
</organism>
<evidence type="ECO:0000313" key="6">
    <source>
        <dbReference type="Proteomes" id="UP000292858"/>
    </source>
</evidence>
<dbReference type="Proteomes" id="UP000292858">
    <property type="component" value="Unassembled WGS sequence"/>
</dbReference>
<keyword evidence="6" id="KW-1185">Reference proteome</keyword>
<dbReference type="PANTHER" id="PTHR30483">
    <property type="entry name" value="LEUCINE-SPECIFIC-BINDING PROTEIN"/>
    <property type="match status" value="1"/>
</dbReference>
<evidence type="ECO:0000256" key="3">
    <source>
        <dbReference type="SAM" id="SignalP"/>
    </source>
</evidence>
<evidence type="ECO:0000313" key="5">
    <source>
        <dbReference type="EMBL" id="TBH21962.1"/>
    </source>
</evidence>
<evidence type="ECO:0000256" key="2">
    <source>
        <dbReference type="ARBA" id="ARBA00022729"/>
    </source>
</evidence>
<dbReference type="SUPFAM" id="SSF53822">
    <property type="entry name" value="Periplasmic binding protein-like I"/>
    <property type="match status" value="1"/>
</dbReference>
<dbReference type="Gene3D" id="3.40.50.2300">
    <property type="match status" value="2"/>
</dbReference>
<keyword evidence="2 3" id="KW-0732">Signal</keyword>
<name>A0A4Q9B807_9DEIN</name>
<reference evidence="5 6" key="1">
    <citation type="submission" date="2019-02" db="EMBL/GenBank/DDBJ databases">
        <title>Thermus sp. a novel from hot spring.</title>
        <authorList>
            <person name="Zhao Z."/>
        </authorList>
    </citation>
    <scope>NUCLEOTIDE SEQUENCE [LARGE SCALE GENOMIC DNA]</scope>
    <source>
        <strain evidence="5 6">CFH 72773T</strain>
    </source>
</reference>
<comment type="similarity">
    <text evidence="1">Belongs to the leucine-binding protein family.</text>
</comment>
<dbReference type="InterPro" id="IPR051010">
    <property type="entry name" value="BCAA_transport"/>
</dbReference>
<feature type="chain" id="PRO_5020662363" evidence="3">
    <location>
        <begin position="29"/>
        <end position="394"/>
    </location>
</feature>
<dbReference type="PANTHER" id="PTHR30483:SF38">
    <property type="entry name" value="BLR7848 PROTEIN"/>
    <property type="match status" value="1"/>
</dbReference>
<feature type="domain" description="Leucine-binding protein" evidence="4">
    <location>
        <begin position="30"/>
        <end position="369"/>
    </location>
</feature>
<sequence length="394" mass="43963">MKRREFLRKLGVGSLAALGMPYFAAAQARPVKLATLLPLTGPFAFAGNAGREGFVDGVEYVNEVLGGIGGRRLELIVEDTGYDVARGTAAFNRVVARERPDELLFVYGDSTGLSKALAPEIARTNLPYSATSFSNELADPRTYPTIFVFGPTYNDMMEALLRQVRLQRPRARIAFVYSNTEFGRDPIPYGRERARALGMEVVHEEVTPPAFTDATPVVLNLRRANPDFVILQGYALSVEPLILRAAREQGLQAQFMGTYYSAELALIQRAGPAAEGFTVTYHNAYWYEALIPAVEEMRRFRQRKGRDASYRPTYYMGSLAVAFGIAEAMRRAAQAGRLTRAGVVEHLEKIGDYNAMGLVRDFNFVNHRLPQTRLFRASVREGRFNAITDWLRLG</sequence>
<dbReference type="RefSeq" id="WP_130839791.1">
    <property type="nucleotide sequence ID" value="NZ_SIJL01000001.1"/>
</dbReference>
<accession>A0A4Q9B807</accession>
<protein>
    <submittedName>
        <fullName evidence="5">Branched-chain amino acid ABC transporter substrate-binding protein</fullName>
    </submittedName>
</protein>
<comment type="caution">
    <text evidence="5">The sequence shown here is derived from an EMBL/GenBank/DDBJ whole genome shotgun (WGS) entry which is preliminary data.</text>
</comment>
<dbReference type="EMBL" id="SIJL01000001">
    <property type="protein sequence ID" value="TBH21962.1"/>
    <property type="molecule type" value="Genomic_DNA"/>
</dbReference>
<proteinExistence type="inferred from homology"/>
<gene>
    <name evidence="5" type="ORF">ETP66_01110</name>
</gene>
<feature type="signal peptide" evidence="3">
    <location>
        <begin position="1"/>
        <end position="28"/>
    </location>
</feature>
<dbReference type="Pfam" id="PF13458">
    <property type="entry name" value="Peripla_BP_6"/>
    <property type="match status" value="1"/>
</dbReference>